<dbReference type="GeneID" id="24164542"/>
<reference evidence="3" key="1">
    <citation type="journal article" date="2009" name="Genome Res.">
        <title>Comparative genomic analyses of the human fungal pathogens Coccidioides and their relatives.</title>
        <authorList>
            <person name="Sharpton T.J."/>
            <person name="Stajich J.E."/>
            <person name="Rounsley S.D."/>
            <person name="Gardner M.J."/>
            <person name="Wortman J.R."/>
            <person name="Jordar V.S."/>
            <person name="Maiti R."/>
            <person name="Kodira C.D."/>
            <person name="Neafsey D.E."/>
            <person name="Zeng Q."/>
            <person name="Hung C.-Y."/>
            <person name="McMahan C."/>
            <person name="Muszewska A."/>
            <person name="Grynberg M."/>
            <person name="Mandel M.A."/>
            <person name="Kellner E.M."/>
            <person name="Barker B.M."/>
            <person name="Galgiani J.N."/>
            <person name="Orbach M.J."/>
            <person name="Kirkland T.N."/>
            <person name="Cole G.T."/>
            <person name="Henn M.R."/>
            <person name="Birren B.W."/>
            <person name="Taylor J.W."/>
        </authorList>
    </citation>
    <scope>NUCLEOTIDE SEQUENCE [LARGE SCALE GENOMIC DNA]</scope>
    <source>
        <strain evidence="3">RS</strain>
    </source>
</reference>
<feature type="region of interest" description="Disordered" evidence="1">
    <location>
        <begin position="1"/>
        <end position="34"/>
    </location>
</feature>
<dbReference type="VEuPathDB" id="FungiDB:CIMG_12915"/>
<proteinExistence type="predicted"/>
<dbReference type="KEGG" id="cim:CIMG_12915"/>
<dbReference type="EMBL" id="GG704911">
    <property type="protein sequence ID" value="EAS34666.1"/>
    <property type="molecule type" value="Genomic_DNA"/>
</dbReference>
<keyword evidence="3" id="KW-1185">Reference proteome</keyword>
<dbReference type="Proteomes" id="UP000001261">
    <property type="component" value="Unassembled WGS sequence"/>
</dbReference>
<evidence type="ECO:0000313" key="3">
    <source>
        <dbReference type="Proteomes" id="UP000001261"/>
    </source>
</evidence>
<dbReference type="InParanoid" id="A0A0E1RZL5"/>
<reference evidence="3" key="2">
    <citation type="journal article" date="2010" name="Genome Res.">
        <title>Population genomic sequencing of Coccidioides fungi reveals recent hybridization and transposon control.</title>
        <authorList>
            <person name="Neafsey D.E."/>
            <person name="Barker B.M."/>
            <person name="Sharpton T.J."/>
            <person name="Stajich J.E."/>
            <person name="Park D.J."/>
            <person name="Whiston E."/>
            <person name="Hung C.-Y."/>
            <person name="McMahan C."/>
            <person name="White J."/>
            <person name="Sykes S."/>
            <person name="Heiman D."/>
            <person name="Young S."/>
            <person name="Zeng Q."/>
            <person name="Abouelleil A."/>
            <person name="Aftuck L."/>
            <person name="Bessette D."/>
            <person name="Brown A."/>
            <person name="FitzGerald M."/>
            <person name="Lui A."/>
            <person name="Macdonald J.P."/>
            <person name="Priest M."/>
            <person name="Orbach M.J."/>
            <person name="Galgiani J.N."/>
            <person name="Kirkland T.N."/>
            <person name="Cole G.T."/>
            <person name="Birren B.W."/>
            <person name="Henn M.R."/>
            <person name="Taylor J.W."/>
            <person name="Rounsley S.D."/>
        </authorList>
    </citation>
    <scope>GENOME REANNOTATION</scope>
    <source>
        <strain evidence="3">RS</strain>
    </source>
</reference>
<protein>
    <submittedName>
        <fullName evidence="2">Uncharacterized protein</fullName>
    </submittedName>
</protein>
<evidence type="ECO:0000313" key="2">
    <source>
        <dbReference type="EMBL" id="EAS34666.1"/>
    </source>
</evidence>
<dbReference type="AlphaFoldDB" id="A0A0E1RZL5"/>
<sequence>MSAKPDSEQPLQHADPPENKAVTEITEGDSKTPDSLYKSLQDFTLFIRVLMPGTLSTIELEYMNLDDLLLIDLGSLPSSDKTDDNDKKNKIPEDGTENSNKKIKKSDTNSWKCKTLLYIQPLHSIKRSRVSENS</sequence>
<gene>
    <name evidence="2" type="ORF">CIMG_12915</name>
</gene>
<accession>A0A0E1RZL5</accession>
<organism evidence="2 3">
    <name type="scientific">Coccidioides immitis (strain RS)</name>
    <name type="common">Valley fever fungus</name>
    <dbReference type="NCBI Taxonomy" id="246410"/>
    <lineage>
        <taxon>Eukaryota</taxon>
        <taxon>Fungi</taxon>
        <taxon>Dikarya</taxon>
        <taxon>Ascomycota</taxon>
        <taxon>Pezizomycotina</taxon>
        <taxon>Eurotiomycetes</taxon>
        <taxon>Eurotiomycetidae</taxon>
        <taxon>Onygenales</taxon>
        <taxon>Onygenaceae</taxon>
        <taxon>Coccidioides</taxon>
    </lineage>
</organism>
<dbReference type="RefSeq" id="XP_001246249.1">
    <property type="nucleotide sequence ID" value="XM_001246248.1"/>
</dbReference>
<feature type="region of interest" description="Disordered" evidence="1">
    <location>
        <begin position="76"/>
        <end position="108"/>
    </location>
</feature>
<name>A0A0E1RZL5_COCIM</name>
<evidence type="ECO:0000256" key="1">
    <source>
        <dbReference type="SAM" id="MobiDB-lite"/>
    </source>
</evidence>
<feature type="compositionally biased region" description="Basic and acidic residues" evidence="1">
    <location>
        <begin position="80"/>
        <end position="93"/>
    </location>
</feature>